<dbReference type="RefSeq" id="WP_087279906.1">
    <property type="nucleotide sequence ID" value="NZ_CP021455.1"/>
</dbReference>
<sequence>MNTTKEKRAAVDFGKVHESHRAIDKRLTNWAKWCGRDVATIGTSPMFRLMPRVGRAEAGVPVAIDADQVDATRIAAGVAKLPERHRHVLSWCYIKPSSPVRMAKALGLSTDGLWTLLTAARQLLLNQGV</sequence>
<name>A0A1Y0EMU8_9BURK</name>
<keyword evidence="2" id="KW-1185">Reference proteome</keyword>
<dbReference type="Gene3D" id="1.10.10.10">
    <property type="entry name" value="Winged helix-like DNA-binding domain superfamily/Winged helix DNA-binding domain"/>
    <property type="match status" value="1"/>
</dbReference>
<organism evidence="1 2">
    <name type="scientific">Comamonas serinivorans</name>
    <dbReference type="NCBI Taxonomy" id="1082851"/>
    <lineage>
        <taxon>Bacteria</taxon>
        <taxon>Pseudomonadati</taxon>
        <taxon>Pseudomonadota</taxon>
        <taxon>Betaproteobacteria</taxon>
        <taxon>Burkholderiales</taxon>
        <taxon>Comamonadaceae</taxon>
        <taxon>Comamonas</taxon>
    </lineage>
</organism>
<dbReference type="OrthoDB" id="8902553at2"/>
<dbReference type="InterPro" id="IPR013324">
    <property type="entry name" value="RNA_pol_sigma_r3/r4-like"/>
</dbReference>
<evidence type="ECO:0000313" key="1">
    <source>
        <dbReference type="EMBL" id="ARU04738.1"/>
    </source>
</evidence>
<dbReference type="InterPro" id="IPR036388">
    <property type="entry name" value="WH-like_DNA-bd_sf"/>
</dbReference>
<accession>A0A1Y0EMU8</accession>
<dbReference type="KEGG" id="cser:CCO03_08660"/>
<dbReference type="SUPFAM" id="SSF88659">
    <property type="entry name" value="Sigma3 and sigma4 domains of RNA polymerase sigma factors"/>
    <property type="match status" value="1"/>
</dbReference>
<reference evidence="1 2" key="1">
    <citation type="submission" date="2017-05" db="EMBL/GenBank/DDBJ databases">
        <authorList>
            <person name="Song R."/>
            <person name="Chenine A.L."/>
            <person name="Ruprecht R.M."/>
        </authorList>
    </citation>
    <scope>NUCLEOTIDE SEQUENCE [LARGE SCALE GENOMIC DNA]</scope>
    <source>
        <strain evidence="1 2">DSM 26136</strain>
    </source>
</reference>
<dbReference type="EMBL" id="CP021455">
    <property type="protein sequence ID" value="ARU04738.1"/>
    <property type="molecule type" value="Genomic_DNA"/>
</dbReference>
<proteinExistence type="predicted"/>
<gene>
    <name evidence="1" type="ORF">CCO03_08660</name>
</gene>
<protein>
    <submittedName>
        <fullName evidence="1">Uncharacterized protein</fullName>
    </submittedName>
</protein>
<dbReference type="Proteomes" id="UP000196138">
    <property type="component" value="Chromosome"/>
</dbReference>
<dbReference type="AlphaFoldDB" id="A0A1Y0EMU8"/>
<evidence type="ECO:0000313" key="2">
    <source>
        <dbReference type="Proteomes" id="UP000196138"/>
    </source>
</evidence>